<sequence>MGLFAKQSSRFWLPVVLFAFSLFFLLFQGGKFALMVFIIVAGLCIYLICGRLSGISRVHGIRRVTGVGHDAVIMAGTSLEVHFQAKIPGVWPIPYVTVKECLSREGGEEHVLETLGIPDRKRQVEVSYRTPALRRGVYRFGVANCVTEDIFGLFQHKGRLDLPDKLLVQPQKAHIREWKQLHQLFQGYRHYHIKSQSFQESAQMNGIREFIHGDRLSRIHWNATAKTGTWKSKEFEKESFPKIMIVLDRYMYAYRSMEQFELAVSIVASLFDYLAARHLPVGLLSAGKHTTYLEPKTGASLQKAITNHLIDAEPDGTNPLLHVLKDRSRQIASGSLLLFISPEYGDATLPLLAWAKRLRLKPCHMWVASGVPETDHEQWLRHLQTTGVLGYTVTSLEELVLDLGGRI</sequence>
<reference evidence="3 4" key="1">
    <citation type="submission" date="2018-07" db="EMBL/GenBank/DDBJ databases">
        <title>Genomic Encyclopedia of Type Strains, Phase III (KMG-III): the genomes of soil and plant-associated and newly described type strains.</title>
        <authorList>
            <person name="Whitman W."/>
        </authorList>
    </citation>
    <scope>NUCLEOTIDE SEQUENCE [LARGE SCALE GENOMIC DNA]</scope>
    <source>
        <strain evidence="3 4">CECT 7506</strain>
    </source>
</reference>
<feature type="transmembrane region" description="Helical" evidence="1">
    <location>
        <begin position="34"/>
        <end position="53"/>
    </location>
</feature>
<gene>
    <name evidence="3" type="ORF">DFP97_12713</name>
</gene>
<dbReference type="InterPro" id="IPR002881">
    <property type="entry name" value="DUF58"/>
</dbReference>
<dbReference type="PANTHER" id="PTHR34351">
    <property type="entry name" value="SLR1927 PROTEIN-RELATED"/>
    <property type="match status" value="1"/>
</dbReference>
<dbReference type="PANTHER" id="PTHR34351:SF2">
    <property type="entry name" value="DUF58 DOMAIN-CONTAINING PROTEIN"/>
    <property type="match status" value="1"/>
</dbReference>
<feature type="transmembrane region" description="Helical" evidence="1">
    <location>
        <begin position="12"/>
        <end position="28"/>
    </location>
</feature>
<keyword evidence="1" id="KW-0472">Membrane</keyword>
<evidence type="ECO:0000256" key="1">
    <source>
        <dbReference type="SAM" id="Phobius"/>
    </source>
</evidence>
<dbReference type="Proteomes" id="UP000252415">
    <property type="component" value="Unassembled WGS sequence"/>
</dbReference>
<name>A0A368VKM3_9BACL</name>
<evidence type="ECO:0000313" key="4">
    <source>
        <dbReference type="Proteomes" id="UP000252415"/>
    </source>
</evidence>
<dbReference type="EMBL" id="QPJD01000027">
    <property type="protein sequence ID" value="RCW41109.1"/>
    <property type="molecule type" value="Genomic_DNA"/>
</dbReference>
<comment type="caution">
    <text evidence="3">The sequence shown here is derived from an EMBL/GenBank/DDBJ whole genome shotgun (WGS) entry which is preliminary data.</text>
</comment>
<organism evidence="3 4">
    <name type="scientific">Paenibacillus prosopidis</name>
    <dbReference type="NCBI Taxonomy" id="630520"/>
    <lineage>
        <taxon>Bacteria</taxon>
        <taxon>Bacillati</taxon>
        <taxon>Bacillota</taxon>
        <taxon>Bacilli</taxon>
        <taxon>Bacillales</taxon>
        <taxon>Paenibacillaceae</taxon>
        <taxon>Paenibacillus</taxon>
    </lineage>
</organism>
<evidence type="ECO:0000313" key="3">
    <source>
        <dbReference type="EMBL" id="RCW41109.1"/>
    </source>
</evidence>
<feature type="domain" description="DUF58" evidence="2">
    <location>
        <begin position="207"/>
        <end position="327"/>
    </location>
</feature>
<proteinExistence type="predicted"/>
<accession>A0A368VKM3</accession>
<dbReference type="AlphaFoldDB" id="A0A368VKM3"/>
<keyword evidence="4" id="KW-1185">Reference proteome</keyword>
<keyword evidence="1" id="KW-1133">Transmembrane helix</keyword>
<dbReference type="Pfam" id="PF01882">
    <property type="entry name" value="DUF58"/>
    <property type="match status" value="1"/>
</dbReference>
<protein>
    <submittedName>
        <fullName evidence="3">Uncharacterized protein (DUF58 family)</fullName>
    </submittedName>
</protein>
<keyword evidence="1" id="KW-0812">Transmembrane</keyword>
<evidence type="ECO:0000259" key="2">
    <source>
        <dbReference type="Pfam" id="PF01882"/>
    </source>
</evidence>